<protein>
    <recommendedName>
        <fullName evidence="3">Lipoprotein</fullName>
    </recommendedName>
</protein>
<dbReference type="Proteomes" id="UP000531251">
    <property type="component" value="Unassembled WGS sequence"/>
</dbReference>
<accession>A0A7X5Y1K3</accession>
<evidence type="ECO:0000313" key="2">
    <source>
        <dbReference type="Proteomes" id="UP000531251"/>
    </source>
</evidence>
<organism evidence="1 2">
    <name type="scientific">Sphingomonas trueperi</name>
    <dbReference type="NCBI Taxonomy" id="53317"/>
    <lineage>
        <taxon>Bacteria</taxon>
        <taxon>Pseudomonadati</taxon>
        <taxon>Pseudomonadota</taxon>
        <taxon>Alphaproteobacteria</taxon>
        <taxon>Sphingomonadales</taxon>
        <taxon>Sphingomonadaceae</taxon>
        <taxon>Sphingomonas</taxon>
    </lineage>
</organism>
<reference evidence="1 2" key="1">
    <citation type="submission" date="2020-03" db="EMBL/GenBank/DDBJ databases">
        <title>Genomic Encyclopedia of Type Strains, Phase IV (KMG-IV): sequencing the most valuable type-strain genomes for metagenomic binning, comparative biology and taxonomic classification.</title>
        <authorList>
            <person name="Goeker M."/>
        </authorList>
    </citation>
    <scope>NUCLEOTIDE SEQUENCE [LARGE SCALE GENOMIC DNA]</scope>
    <source>
        <strain evidence="1 2">DSM 7225</strain>
    </source>
</reference>
<gene>
    <name evidence="1" type="ORF">GGR89_003655</name>
</gene>
<dbReference type="EMBL" id="JAATJB010000014">
    <property type="protein sequence ID" value="NJB99314.1"/>
    <property type="molecule type" value="Genomic_DNA"/>
</dbReference>
<proteinExistence type="predicted"/>
<evidence type="ECO:0000313" key="1">
    <source>
        <dbReference type="EMBL" id="NJB99314.1"/>
    </source>
</evidence>
<comment type="caution">
    <text evidence="1">The sequence shown here is derived from an EMBL/GenBank/DDBJ whole genome shotgun (WGS) entry which is preliminary data.</text>
</comment>
<dbReference type="AlphaFoldDB" id="A0A7X5Y1K3"/>
<evidence type="ECO:0008006" key="3">
    <source>
        <dbReference type="Google" id="ProtNLM"/>
    </source>
</evidence>
<sequence>MRRPEHHHRSAVRAAVAVAALLVAGCSSEPPAPPPPSLAYAGLPVSGSLADAKRAGFDQCLQMDGGHLRCRRSGVMLLGEGPYEAALDLTGGDGASGFRQITLWHDRDQSAVLKVGEALKKQGWAFSYTGEGGRGDQMILTRKGAPVHFSIDLSYWGKRRVRILPE</sequence>
<name>A0A7X5Y1K3_9SPHN</name>
<keyword evidence="2" id="KW-1185">Reference proteome</keyword>
<dbReference type="PROSITE" id="PS51257">
    <property type="entry name" value="PROKAR_LIPOPROTEIN"/>
    <property type="match status" value="1"/>
</dbReference>
<dbReference type="RefSeq" id="WP_125974845.1">
    <property type="nucleotide sequence ID" value="NZ_BAAADY010000016.1"/>
</dbReference>